<dbReference type="EMBL" id="LT629749">
    <property type="protein sequence ID" value="SDT01776.1"/>
    <property type="molecule type" value="Genomic_DNA"/>
</dbReference>
<dbReference type="STRING" id="546871.SAMN04488543_2854"/>
<sequence length="159" mass="16777">MNPHSNLQVLRRPARRRRWRLQVERGSAAIETVLIVPAFLLFVLLIIYAGRVAVTRQAVQAAAAEAARSASLARNPGQAQSAGAGGAASSLHNQHLSCRSQQVRVDASGFAAPVGTPAKVTATVICAVDLSNLTLPGLPGTRTITATMTSPIDTYRERG</sequence>
<evidence type="ECO:0000313" key="3">
    <source>
        <dbReference type="EMBL" id="SDT01776.1"/>
    </source>
</evidence>
<keyword evidence="1" id="KW-1133">Transmembrane helix</keyword>
<name>A0A1H1WZE0_9ACTN</name>
<dbReference type="InterPro" id="IPR012495">
    <property type="entry name" value="TadE-like_dom"/>
</dbReference>
<accession>A0A1H1WZE0</accession>
<dbReference type="OrthoDB" id="4869119at2"/>
<keyword evidence="1" id="KW-0472">Membrane</keyword>
<feature type="domain" description="TadE-like" evidence="2">
    <location>
        <begin position="26"/>
        <end position="68"/>
    </location>
</feature>
<gene>
    <name evidence="3" type="ORF">SAMN04488543_2854</name>
</gene>
<keyword evidence="1" id="KW-0812">Transmembrane</keyword>
<keyword evidence="4" id="KW-1185">Reference proteome</keyword>
<proteinExistence type="predicted"/>
<protein>
    <submittedName>
        <fullName evidence="3">TadE-like protein</fullName>
    </submittedName>
</protein>
<dbReference type="Proteomes" id="UP000199092">
    <property type="component" value="Chromosome I"/>
</dbReference>
<dbReference type="RefSeq" id="WP_091413672.1">
    <property type="nucleotide sequence ID" value="NZ_LT629749.1"/>
</dbReference>
<dbReference type="Pfam" id="PF07811">
    <property type="entry name" value="TadE"/>
    <property type="match status" value="1"/>
</dbReference>
<dbReference type="AlphaFoldDB" id="A0A1H1WZE0"/>
<evidence type="ECO:0000256" key="1">
    <source>
        <dbReference type="SAM" id="Phobius"/>
    </source>
</evidence>
<evidence type="ECO:0000313" key="4">
    <source>
        <dbReference type="Proteomes" id="UP000199092"/>
    </source>
</evidence>
<feature type="transmembrane region" description="Helical" evidence="1">
    <location>
        <begin position="26"/>
        <end position="50"/>
    </location>
</feature>
<evidence type="ECO:0000259" key="2">
    <source>
        <dbReference type="Pfam" id="PF07811"/>
    </source>
</evidence>
<reference evidence="3 4" key="1">
    <citation type="submission" date="2016-10" db="EMBL/GenBank/DDBJ databases">
        <authorList>
            <person name="de Groot N.N."/>
        </authorList>
    </citation>
    <scope>NUCLEOTIDE SEQUENCE [LARGE SCALE GENOMIC DNA]</scope>
    <source>
        <strain evidence="3 4">DSM 21741</strain>
    </source>
</reference>
<organism evidence="3 4">
    <name type="scientific">Friedmanniella luteola</name>
    <dbReference type="NCBI Taxonomy" id="546871"/>
    <lineage>
        <taxon>Bacteria</taxon>
        <taxon>Bacillati</taxon>
        <taxon>Actinomycetota</taxon>
        <taxon>Actinomycetes</taxon>
        <taxon>Propionibacteriales</taxon>
        <taxon>Nocardioidaceae</taxon>
        <taxon>Friedmanniella</taxon>
    </lineage>
</organism>